<dbReference type="NCBIfam" id="NF010925">
    <property type="entry name" value="PRK14345.1"/>
    <property type="match status" value="1"/>
</dbReference>
<dbReference type="EMBL" id="AFYH01253373">
    <property type="status" value="NOT_ANNOTATED_CDS"/>
    <property type="molecule type" value="Genomic_DNA"/>
</dbReference>
<sequence>MTVMRPVIQVVNLGRIPYANALQVQCRYVRRHLDAPSAGAPSVPTDTLLLCEHNPVYTIGIRQAPYPPEEEERLTRLGAEFFRTSRGGLVTFHGPGQLVCYPILNLAHFKKSVRWYVCQLERTVIRLCGKFRIEASTSPDTGVWVRENKICAIGIHCGRYITSHGLALNCDTDLSWFRHIVPCGIMGKGVTSLSQELKRSITVAEATGPLLEAFGEQFNCSVTLNDDEATG</sequence>
<dbReference type="HOGENOM" id="CLU_035168_1_2_1"/>
<dbReference type="EMBL" id="AFYH01253374">
    <property type="status" value="NOT_ANNOTATED_CDS"/>
    <property type="molecule type" value="Genomic_DNA"/>
</dbReference>
<dbReference type="RefSeq" id="XP_006013219.1">
    <property type="nucleotide sequence ID" value="XM_006013157.3"/>
</dbReference>
<dbReference type="Pfam" id="PF21948">
    <property type="entry name" value="LplA-B_cat"/>
    <property type="match status" value="1"/>
</dbReference>
<dbReference type="GeneID" id="102365901"/>
<dbReference type="GO" id="GO:0033819">
    <property type="term" value="F:lipoyl(octanoyl) transferase activity"/>
    <property type="evidence" value="ECO:0007669"/>
    <property type="project" value="UniProtKB-EC"/>
</dbReference>
<dbReference type="STRING" id="7897.ENSLACP00000003567"/>
<dbReference type="InterPro" id="IPR000544">
    <property type="entry name" value="Octanoyltransferase"/>
</dbReference>
<feature type="binding site" evidence="11">
    <location>
        <begin position="86"/>
        <end position="93"/>
    </location>
    <ligand>
        <name>substrate</name>
    </ligand>
</feature>
<dbReference type="HAMAP" id="MF_00013">
    <property type="entry name" value="LipB"/>
    <property type="match status" value="1"/>
</dbReference>
<dbReference type="GO" id="GO:0009249">
    <property type="term" value="P:protein lipoylation"/>
    <property type="evidence" value="ECO:0007669"/>
    <property type="project" value="InterPro"/>
</dbReference>
<name>H3A1P6_LATCH</name>
<dbReference type="UniPathway" id="UPA00538">
    <property type="reaction ID" value="UER00592"/>
</dbReference>
<evidence type="ECO:0000313" key="15">
    <source>
        <dbReference type="Proteomes" id="UP000008672"/>
    </source>
</evidence>
<reference evidence="15" key="1">
    <citation type="submission" date="2011-08" db="EMBL/GenBank/DDBJ databases">
        <title>The draft genome of Latimeria chalumnae.</title>
        <authorList>
            <person name="Di Palma F."/>
            <person name="Alfoldi J."/>
            <person name="Johnson J."/>
            <person name="Berlin A."/>
            <person name="Gnerre S."/>
            <person name="Jaffe D."/>
            <person name="MacCallum I."/>
            <person name="Young S."/>
            <person name="Walker B.J."/>
            <person name="Lander E."/>
            <person name="Lindblad-Toh K."/>
        </authorList>
    </citation>
    <scope>NUCLEOTIDE SEQUENCE [LARGE SCALE GENOMIC DNA]</scope>
    <source>
        <strain evidence="15">Wild caught</strain>
    </source>
</reference>
<dbReference type="PANTHER" id="PTHR10993:SF7">
    <property type="entry name" value="LIPOYLTRANSFERASE 2, MITOCHONDRIAL-RELATED"/>
    <property type="match status" value="1"/>
</dbReference>
<dbReference type="EMBL" id="AFYH01253375">
    <property type="status" value="NOT_ANNOTATED_CDS"/>
    <property type="molecule type" value="Genomic_DNA"/>
</dbReference>
<feature type="active site" description="Acyl-thioester intermediate" evidence="10">
    <location>
        <position position="183"/>
    </location>
</feature>
<dbReference type="PROSITE" id="PS51733">
    <property type="entry name" value="BPL_LPL_CATALYTIC"/>
    <property type="match status" value="1"/>
</dbReference>
<evidence type="ECO:0000256" key="6">
    <source>
        <dbReference type="ARBA" id="ARBA00023315"/>
    </source>
</evidence>
<evidence type="ECO:0000256" key="7">
    <source>
        <dbReference type="ARBA" id="ARBA00052863"/>
    </source>
</evidence>
<dbReference type="SUPFAM" id="SSF55681">
    <property type="entry name" value="Class II aaRS and biotin synthetases"/>
    <property type="match status" value="1"/>
</dbReference>
<evidence type="ECO:0000256" key="4">
    <source>
        <dbReference type="ARBA" id="ARBA00012334"/>
    </source>
</evidence>
<dbReference type="EMBL" id="AFYH01253372">
    <property type="status" value="NOT_ANNOTATED_CDS"/>
    <property type="molecule type" value="Genomic_DNA"/>
</dbReference>
<evidence type="ECO:0000313" key="14">
    <source>
        <dbReference type="Ensembl" id="ENSLACP00000003567.1"/>
    </source>
</evidence>
<feature type="binding site" evidence="11">
    <location>
        <begin position="152"/>
        <end position="154"/>
    </location>
    <ligand>
        <name>substrate</name>
    </ligand>
</feature>
<comment type="subcellular location">
    <subcellularLocation>
        <location evidence="1 9">Mitochondrion</location>
    </subcellularLocation>
</comment>
<organism evidence="14 15">
    <name type="scientific">Latimeria chalumnae</name>
    <name type="common">Coelacanth</name>
    <dbReference type="NCBI Taxonomy" id="7897"/>
    <lineage>
        <taxon>Eukaryota</taxon>
        <taxon>Metazoa</taxon>
        <taxon>Chordata</taxon>
        <taxon>Craniata</taxon>
        <taxon>Vertebrata</taxon>
        <taxon>Euteleostomi</taxon>
        <taxon>Coelacanthiformes</taxon>
        <taxon>Coelacanthidae</taxon>
        <taxon>Latimeria</taxon>
    </lineage>
</organism>
<dbReference type="Ensembl" id="ENSLACT00000003599.1">
    <property type="protein sequence ID" value="ENSLACP00000003567.1"/>
    <property type="gene ID" value="ENSLACG00000003177.1"/>
</dbReference>
<dbReference type="RefSeq" id="XP_064414109.1">
    <property type="nucleotide sequence ID" value="XM_064558039.1"/>
</dbReference>
<evidence type="ECO:0000256" key="12">
    <source>
        <dbReference type="PIRSR" id="PIRSR016262-3"/>
    </source>
</evidence>
<dbReference type="FunCoup" id="H3A1P6">
    <property type="interactions" value="854"/>
</dbReference>
<dbReference type="PROSITE" id="PS01313">
    <property type="entry name" value="LIPB"/>
    <property type="match status" value="1"/>
</dbReference>
<evidence type="ECO:0000256" key="11">
    <source>
        <dbReference type="PIRSR" id="PIRSR016262-2"/>
    </source>
</evidence>
<evidence type="ECO:0000256" key="1">
    <source>
        <dbReference type="ARBA" id="ARBA00004173"/>
    </source>
</evidence>
<feature type="site" description="Lowers pKa of active site Cys" evidence="12">
    <location>
        <position position="149"/>
    </location>
</feature>
<keyword evidence="5 9" id="KW-0808">Transferase</keyword>
<dbReference type="InParanoid" id="H3A1P6"/>
<evidence type="ECO:0000256" key="5">
    <source>
        <dbReference type="ARBA" id="ARBA00022679"/>
    </source>
</evidence>
<evidence type="ECO:0000256" key="2">
    <source>
        <dbReference type="ARBA" id="ARBA00004821"/>
    </source>
</evidence>
<dbReference type="PANTHER" id="PTHR10993">
    <property type="entry name" value="OCTANOYLTRANSFERASE"/>
    <property type="match status" value="1"/>
</dbReference>
<keyword evidence="15" id="KW-1185">Reference proteome</keyword>
<dbReference type="RefSeq" id="XP_006013220.1">
    <property type="nucleotide sequence ID" value="XM_006013158.3"/>
</dbReference>
<feature type="binding site" evidence="11">
    <location>
        <begin position="165"/>
        <end position="167"/>
    </location>
    <ligand>
        <name>substrate</name>
    </ligand>
</feature>
<reference evidence="14" key="2">
    <citation type="submission" date="2025-08" db="UniProtKB">
        <authorList>
            <consortium name="Ensembl"/>
        </authorList>
    </citation>
    <scope>IDENTIFICATION</scope>
</reference>
<keyword evidence="6 9" id="KW-0012">Acyltransferase</keyword>
<dbReference type="GO" id="GO:0005739">
    <property type="term" value="C:mitochondrion"/>
    <property type="evidence" value="ECO:0007669"/>
    <property type="project" value="UniProtKB-SubCell"/>
</dbReference>
<dbReference type="GeneTree" id="ENSGT00390000006450"/>
<dbReference type="AlphaFoldDB" id="H3A1P6"/>
<dbReference type="InterPro" id="IPR020605">
    <property type="entry name" value="Octanoyltransferase_CS"/>
</dbReference>
<evidence type="ECO:0000256" key="9">
    <source>
        <dbReference type="PIRNR" id="PIRNR016262"/>
    </source>
</evidence>
<reference evidence="14" key="3">
    <citation type="submission" date="2025-09" db="UniProtKB">
        <authorList>
            <consortium name="Ensembl"/>
        </authorList>
    </citation>
    <scope>IDENTIFICATION</scope>
</reference>
<feature type="domain" description="BPL/LPL catalytic" evidence="13">
    <location>
        <begin position="42"/>
        <end position="222"/>
    </location>
</feature>
<comment type="similarity">
    <text evidence="3 9">Belongs to the LipB family.</text>
</comment>
<comment type="function">
    <text evidence="9">Catalyzes the transfer of endogenously produced octanoic acid from octanoyl-acyl-carrier-protein onto the lipoyl domains of lipoate-dependent enzymes. Lipoyl-ACP can also act as a substrate although octanoyl-ACP is likely to be the physiological substrate.</text>
</comment>
<evidence type="ECO:0000256" key="3">
    <source>
        <dbReference type="ARBA" id="ARBA00007907"/>
    </source>
</evidence>
<comment type="pathway">
    <text evidence="2 9">Protein modification; protein lipoylation via endogenous pathway; protein N(6)-(lipoyl)lysine from octanoyl-[acyl-carrier-protein]: step 1/2.</text>
</comment>
<dbReference type="FunFam" id="3.30.930.10:FF:000035">
    <property type="entry name" value="Putative lipoyltransferase 2, mitochondrial"/>
    <property type="match status" value="1"/>
</dbReference>
<dbReference type="Gene3D" id="3.30.930.10">
    <property type="entry name" value="Bira Bifunctional Protein, Domain 2"/>
    <property type="match status" value="1"/>
</dbReference>
<dbReference type="PIRSF" id="PIRSF016262">
    <property type="entry name" value="LPLase"/>
    <property type="match status" value="1"/>
</dbReference>
<dbReference type="Proteomes" id="UP000008672">
    <property type="component" value="Unassembled WGS sequence"/>
</dbReference>
<evidence type="ECO:0000259" key="13">
    <source>
        <dbReference type="PROSITE" id="PS51733"/>
    </source>
</evidence>
<dbReference type="OrthoDB" id="19908at2759"/>
<dbReference type="KEGG" id="lcm:102365901"/>
<evidence type="ECO:0000256" key="8">
    <source>
        <dbReference type="ARBA" id="ARBA00071279"/>
    </source>
</evidence>
<dbReference type="InterPro" id="IPR004143">
    <property type="entry name" value="BPL_LPL_catalytic"/>
</dbReference>
<keyword evidence="9" id="KW-0496">Mitochondrion</keyword>
<proteinExistence type="inferred from homology"/>
<dbReference type="EC" id="2.3.1.181" evidence="4 9"/>
<dbReference type="OMA" id="GEVTYHC"/>
<dbReference type="RefSeq" id="XP_064414108.1">
    <property type="nucleotide sequence ID" value="XM_064558038.1"/>
</dbReference>
<dbReference type="EMBL" id="AFYH01253371">
    <property type="status" value="NOT_ANNOTATED_CDS"/>
    <property type="molecule type" value="Genomic_DNA"/>
</dbReference>
<accession>H3A1P6</accession>
<dbReference type="NCBIfam" id="TIGR00214">
    <property type="entry name" value="lipB"/>
    <property type="match status" value="1"/>
</dbReference>
<protein>
    <recommendedName>
        <fullName evidence="8 9">Octanoyl-[acyl-carrier-protein]:protein N-octanoyltransferase LIPT2, mitochondrial</fullName>
        <ecNumber evidence="4 9">2.3.1.181</ecNumber>
    </recommendedName>
</protein>
<evidence type="ECO:0000256" key="10">
    <source>
        <dbReference type="PIRSR" id="PIRSR016262-1"/>
    </source>
</evidence>
<dbReference type="InterPro" id="IPR045864">
    <property type="entry name" value="aa-tRNA-synth_II/BPL/LPL"/>
</dbReference>
<gene>
    <name evidence="14" type="primary">LIPT2</name>
</gene>
<comment type="catalytic activity">
    <reaction evidence="7">
        <text>octanoyl-[ACP] + L-lysyl-[protein] = N(6)-octanoyl-L-lysyl-[protein] + holo-[ACP] + H(+)</text>
        <dbReference type="Rhea" id="RHEA:17665"/>
        <dbReference type="Rhea" id="RHEA-COMP:9636"/>
        <dbReference type="Rhea" id="RHEA-COMP:9685"/>
        <dbReference type="Rhea" id="RHEA-COMP:9752"/>
        <dbReference type="Rhea" id="RHEA-COMP:9928"/>
        <dbReference type="ChEBI" id="CHEBI:15378"/>
        <dbReference type="ChEBI" id="CHEBI:29969"/>
        <dbReference type="ChEBI" id="CHEBI:64479"/>
        <dbReference type="ChEBI" id="CHEBI:78463"/>
        <dbReference type="ChEBI" id="CHEBI:78809"/>
        <dbReference type="EC" id="2.3.1.181"/>
    </reaction>
    <physiologicalReaction direction="left-to-right" evidence="7">
        <dbReference type="Rhea" id="RHEA:17666"/>
    </physiologicalReaction>
</comment>
<dbReference type="CTD" id="387787"/>
<dbReference type="Bgee" id="ENSLACG00000003177">
    <property type="expression patterns" value="Expressed in chordate pharynx and 4 other cell types or tissues"/>
</dbReference>
<dbReference type="CDD" id="cd16444">
    <property type="entry name" value="LipB"/>
    <property type="match status" value="1"/>
</dbReference>
<dbReference type="eggNOG" id="KOG0325">
    <property type="taxonomic scope" value="Eukaryota"/>
</dbReference>